<dbReference type="AlphaFoldDB" id="A0A4C2A4K3"/>
<dbReference type="EMBL" id="BGZK01002694">
    <property type="protein sequence ID" value="GBP95871.1"/>
    <property type="molecule type" value="Genomic_DNA"/>
</dbReference>
<evidence type="ECO:0000256" key="1">
    <source>
        <dbReference type="SAM" id="MobiDB-lite"/>
    </source>
</evidence>
<comment type="caution">
    <text evidence="2">The sequence shown here is derived from an EMBL/GenBank/DDBJ whole genome shotgun (WGS) entry which is preliminary data.</text>
</comment>
<keyword evidence="3" id="KW-1185">Reference proteome</keyword>
<reference evidence="2 3" key="1">
    <citation type="journal article" date="2019" name="Commun. Biol.">
        <title>The bagworm genome reveals a unique fibroin gene that provides high tensile strength.</title>
        <authorList>
            <person name="Kono N."/>
            <person name="Nakamura H."/>
            <person name="Ohtoshi R."/>
            <person name="Tomita M."/>
            <person name="Numata K."/>
            <person name="Arakawa K."/>
        </authorList>
    </citation>
    <scope>NUCLEOTIDE SEQUENCE [LARGE SCALE GENOMIC DNA]</scope>
</reference>
<evidence type="ECO:0000313" key="2">
    <source>
        <dbReference type="EMBL" id="GBP95871.1"/>
    </source>
</evidence>
<organism evidence="2 3">
    <name type="scientific">Eumeta variegata</name>
    <name type="common">Bagworm moth</name>
    <name type="synonym">Eumeta japonica</name>
    <dbReference type="NCBI Taxonomy" id="151549"/>
    <lineage>
        <taxon>Eukaryota</taxon>
        <taxon>Metazoa</taxon>
        <taxon>Ecdysozoa</taxon>
        <taxon>Arthropoda</taxon>
        <taxon>Hexapoda</taxon>
        <taxon>Insecta</taxon>
        <taxon>Pterygota</taxon>
        <taxon>Neoptera</taxon>
        <taxon>Endopterygota</taxon>
        <taxon>Lepidoptera</taxon>
        <taxon>Glossata</taxon>
        <taxon>Ditrysia</taxon>
        <taxon>Tineoidea</taxon>
        <taxon>Psychidae</taxon>
        <taxon>Oiketicinae</taxon>
        <taxon>Eumeta</taxon>
    </lineage>
</organism>
<name>A0A4C2A4K3_EUMVA</name>
<gene>
    <name evidence="2" type="ORF">EVAR_99912_1</name>
</gene>
<evidence type="ECO:0000313" key="3">
    <source>
        <dbReference type="Proteomes" id="UP000299102"/>
    </source>
</evidence>
<accession>A0A4C2A4K3</accession>
<dbReference type="Proteomes" id="UP000299102">
    <property type="component" value="Unassembled WGS sequence"/>
</dbReference>
<sequence length="120" mass="13077">MRRVAAAGGYKPAARSLRPTTLSRPHSPPRADRRRTTATAKFYPADVLRVVTARPNFAGDAPKLPSAKAPLLPEACFIIVEAQRPLFIARKDQALSYSRWPSAGLQPLATVLLTMVTDVL</sequence>
<feature type="region of interest" description="Disordered" evidence="1">
    <location>
        <begin position="1"/>
        <end position="36"/>
    </location>
</feature>
<protein>
    <submittedName>
        <fullName evidence="2">Uncharacterized protein</fullName>
    </submittedName>
</protein>
<proteinExistence type="predicted"/>